<proteinExistence type="predicted"/>
<name>A0A0R2CP75_9LACO</name>
<accession>A0A0R2CP75</accession>
<dbReference type="Proteomes" id="UP000051256">
    <property type="component" value="Unassembled WGS sequence"/>
</dbReference>
<organism evidence="2 3">
    <name type="scientific">Lentilactobacillus senioris DSM 24302 = JCM 17472</name>
    <dbReference type="NCBI Taxonomy" id="1423802"/>
    <lineage>
        <taxon>Bacteria</taxon>
        <taxon>Bacillati</taxon>
        <taxon>Bacillota</taxon>
        <taxon>Bacilli</taxon>
        <taxon>Lactobacillales</taxon>
        <taxon>Lactobacillaceae</taxon>
        <taxon>Lentilactobacillus</taxon>
    </lineage>
</organism>
<keyword evidence="3" id="KW-1185">Reference proteome</keyword>
<dbReference type="CDD" id="cd00093">
    <property type="entry name" value="HTH_XRE"/>
    <property type="match status" value="1"/>
</dbReference>
<feature type="domain" description="HTH cro/C1-type" evidence="1">
    <location>
        <begin position="22"/>
        <end position="69"/>
    </location>
</feature>
<sequence length="172" mass="19745">MENGRKRLADQLALALSKLPEGIRRKDVADKAHSTQAALSQWASGKRSVDPHAIRLIAQYLHNPKLIYSASRQEFETLSFKDDGKVKDDLFAATIDQQQQEKERIEIQAAAFASAIKPDRQKTSKDWENINRMNKEFPEEISSELTMWFSWCVYNHEDPMELIKKVNEKIGG</sequence>
<dbReference type="InterPro" id="IPR001387">
    <property type="entry name" value="Cro/C1-type_HTH"/>
</dbReference>
<dbReference type="PROSITE" id="PS50943">
    <property type="entry name" value="HTH_CROC1"/>
    <property type="match status" value="1"/>
</dbReference>
<dbReference type="AlphaFoldDB" id="A0A0R2CP75"/>
<evidence type="ECO:0000259" key="1">
    <source>
        <dbReference type="PROSITE" id="PS50943"/>
    </source>
</evidence>
<dbReference type="InterPro" id="IPR010982">
    <property type="entry name" value="Lambda_DNA-bd_dom_sf"/>
</dbReference>
<protein>
    <recommendedName>
        <fullName evidence="1">HTH cro/C1-type domain-containing protein</fullName>
    </recommendedName>
</protein>
<dbReference type="STRING" id="1423802.FC56_GL000246"/>
<evidence type="ECO:0000313" key="2">
    <source>
        <dbReference type="EMBL" id="KRM93533.1"/>
    </source>
</evidence>
<dbReference type="Pfam" id="PF01381">
    <property type="entry name" value="HTH_3"/>
    <property type="match status" value="1"/>
</dbReference>
<gene>
    <name evidence="2" type="ORF">FC56_GL000246</name>
</gene>
<dbReference type="RefSeq" id="WP_054669229.1">
    <property type="nucleotide sequence ID" value="NZ_AYZR01000008.1"/>
</dbReference>
<evidence type="ECO:0000313" key="3">
    <source>
        <dbReference type="Proteomes" id="UP000051256"/>
    </source>
</evidence>
<dbReference type="GO" id="GO:0003677">
    <property type="term" value="F:DNA binding"/>
    <property type="evidence" value="ECO:0007669"/>
    <property type="project" value="InterPro"/>
</dbReference>
<dbReference type="EMBL" id="AYZR01000008">
    <property type="protein sequence ID" value="KRM93533.1"/>
    <property type="molecule type" value="Genomic_DNA"/>
</dbReference>
<comment type="caution">
    <text evidence="2">The sequence shown here is derived from an EMBL/GenBank/DDBJ whole genome shotgun (WGS) entry which is preliminary data.</text>
</comment>
<dbReference type="SUPFAM" id="SSF47413">
    <property type="entry name" value="lambda repressor-like DNA-binding domains"/>
    <property type="match status" value="1"/>
</dbReference>
<reference evidence="2 3" key="1">
    <citation type="journal article" date="2015" name="Genome Announc.">
        <title>Expanding the biotechnology potential of lactobacilli through comparative genomics of 213 strains and associated genera.</title>
        <authorList>
            <person name="Sun Z."/>
            <person name="Harris H.M."/>
            <person name="McCann A."/>
            <person name="Guo C."/>
            <person name="Argimon S."/>
            <person name="Zhang W."/>
            <person name="Yang X."/>
            <person name="Jeffery I.B."/>
            <person name="Cooney J.C."/>
            <person name="Kagawa T.F."/>
            <person name="Liu W."/>
            <person name="Song Y."/>
            <person name="Salvetti E."/>
            <person name="Wrobel A."/>
            <person name="Rasinkangas P."/>
            <person name="Parkhill J."/>
            <person name="Rea M.C."/>
            <person name="O'Sullivan O."/>
            <person name="Ritari J."/>
            <person name="Douillard F.P."/>
            <person name="Paul Ross R."/>
            <person name="Yang R."/>
            <person name="Briner A.E."/>
            <person name="Felis G.E."/>
            <person name="de Vos W.M."/>
            <person name="Barrangou R."/>
            <person name="Klaenhammer T.R."/>
            <person name="Caufield P.W."/>
            <person name="Cui Y."/>
            <person name="Zhang H."/>
            <person name="O'Toole P.W."/>
        </authorList>
    </citation>
    <scope>NUCLEOTIDE SEQUENCE [LARGE SCALE GENOMIC DNA]</scope>
    <source>
        <strain evidence="2 3">DSM 24302</strain>
    </source>
</reference>
<dbReference type="PATRIC" id="fig|1423802.4.peg.249"/>